<dbReference type="SUPFAM" id="SSF158615">
    <property type="entry name" value="RbcX-like"/>
    <property type="match status" value="1"/>
</dbReference>
<feature type="compositionally biased region" description="Low complexity" evidence="4">
    <location>
        <begin position="114"/>
        <end position="123"/>
    </location>
</feature>
<proteinExistence type="predicted"/>
<reference evidence="5 6" key="2">
    <citation type="submission" date="2018-06" db="EMBL/GenBank/DDBJ databases">
        <title>Metagenomic assembly of (sub)arctic Cyanobacteria and their associated microbiome from non-axenic cultures.</title>
        <authorList>
            <person name="Baurain D."/>
        </authorList>
    </citation>
    <scope>NUCLEOTIDE SEQUENCE [LARGE SCALE GENOMIC DNA]</scope>
    <source>
        <strain evidence="5">ULC129bin1</strain>
    </source>
</reference>
<keyword evidence="2" id="KW-0143">Chaperone</keyword>
<evidence type="ECO:0000313" key="5">
    <source>
        <dbReference type="EMBL" id="PZO17259.1"/>
    </source>
</evidence>
<feature type="region of interest" description="Disordered" evidence="4">
    <location>
        <begin position="97"/>
        <end position="143"/>
    </location>
</feature>
<sequence length="143" mass="16292">MDLKRIAKDTTQVLSSYLTYQAVRTVLSQLLETNRPVFHQFNEFASREKLQDGEAFITALLQEYPELGLRIMTVRSHLAEEVAEFLPEMLTSSIQQSNIGHRKKQLEKMTQMTSEELSASVEKSSVEKSSFDSEESSIDNAED</sequence>
<name>A0A2W4UJX1_9CYAN</name>
<organism evidence="5 6">
    <name type="scientific">Leptolyngbya foveolarum</name>
    <dbReference type="NCBI Taxonomy" id="47253"/>
    <lineage>
        <taxon>Bacteria</taxon>
        <taxon>Bacillati</taxon>
        <taxon>Cyanobacteriota</taxon>
        <taxon>Cyanophyceae</taxon>
        <taxon>Leptolyngbyales</taxon>
        <taxon>Leptolyngbyaceae</taxon>
        <taxon>Leptolyngbya group</taxon>
        <taxon>Leptolyngbya</taxon>
    </lineage>
</organism>
<dbReference type="GO" id="GO:0110102">
    <property type="term" value="P:ribulose bisphosphate carboxylase complex assembly"/>
    <property type="evidence" value="ECO:0007669"/>
    <property type="project" value="InterPro"/>
</dbReference>
<dbReference type="Proteomes" id="UP000249354">
    <property type="component" value="Unassembled WGS sequence"/>
</dbReference>
<dbReference type="GO" id="GO:0015979">
    <property type="term" value="P:photosynthesis"/>
    <property type="evidence" value="ECO:0007669"/>
    <property type="project" value="UniProtKB-KW"/>
</dbReference>
<dbReference type="PANTHER" id="PTHR33791:SF1">
    <property type="entry name" value="RUBISCO CHAPERONE RBCX"/>
    <property type="match status" value="1"/>
</dbReference>
<keyword evidence="3" id="KW-0120">Carbon dioxide fixation</keyword>
<evidence type="ECO:0000256" key="4">
    <source>
        <dbReference type="SAM" id="MobiDB-lite"/>
    </source>
</evidence>
<feature type="compositionally biased region" description="Acidic residues" evidence="4">
    <location>
        <begin position="132"/>
        <end position="143"/>
    </location>
</feature>
<dbReference type="Gene3D" id="1.10.1200.210">
    <property type="entry name" value="Chaperonin-like RbcX"/>
    <property type="match status" value="1"/>
</dbReference>
<comment type="caution">
    <text evidence="5">The sequence shown here is derived from an EMBL/GenBank/DDBJ whole genome shotgun (WGS) entry which is preliminary data.</text>
</comment>
<dbReference type="PANTHER" id="PTHR33791">
    <property type="entry name" value="CHAPERONIN-LIKE RBCX PROTEIN 1, CHLOROPLASTIC"/>
    <property type="match status" value="1"/>
</dbReference>
<keyword evidence="1" id="KW-0602">Photosynthesis</keyword>
<dbReference type="InterPro" id="IPR038052">
    <property type="entry name" value="Chaperonin_RbcX_sf"/>
</dbReference>
<reference evidence="6" key="1">
    <citation type="submission" date="2018-04" db="EMBL/GenBank/DDBJ databases">
        <authorList>
            <person name="Cornet L."/>
        </authorList>
    </citation>
    <scope>NUCLEOTIDE SEQUENCE [LARGE SCALE GENOMIC DNA]</scope>
</reference>
<dbReference type="GO" id="GO:0044183">
    <property type="term" value="F:protein folding chaperone"/>
    <property type="evidence" value="ECO:0007669"/>
    <property type="project" value="InterPro"/>
</dbReference>
<evidence type="ECO:0000313" key="6">
    <source>
        <dbReference type="Proteomes" id="UP000249354"/>
    </source>
</evidence>
<dbReference type="Pfam" id="PF02341">
    <property type="entry name" value="RbcX"/>
    <property type="match status" value="1"/>
</dbReference>
<dbReference type="GO" id="GO:0015977">
    <property type="term" value="P:carbon fixation"/>
    <property type="evidence" value="ECO:0007669"/>
    <property type="project" value="UniProtKB-KW"/>
</dbReference>
<evidence type="ECO:0000256" key="2">
    <source>
        <dbReference type="ARBA" id="ARBA00023186"/>
    </source>
</evidence>
<accession>A0A2W4UJX1</accession>
<protein>
    <submittedName>
        <fullName evidence="5">RbcX chaperonin protein</fullName>
    </submittedName>
</protein>
<gene>
    <name evidence="5" type="ORF">DCF25_11425</name>
</gene>
<evidence type="ECO:0000256" key="1">
    <source>
        <dbReference type="ARBA" id="ARBA00022531"/>
    </source>
</evidence>
<dbReference type="AlphaFoldDB" id="A0A2W4UJX1"/>
<evidence type="ECO:0000256" key="3">
    <source>
        <dbReference type="ARBA" id="ARBA00023300"/>
    </source>
</evidence>
<dbReference type="InterPro" id="IPR003435">
    <property type="entry name" value="Chaperonin_RcbX"/>
</dbReference>
<dbReference type="EMBL" id="QBMC01000070">
    <property type="protein sequence ID" value="PZO17259.1"/>
    <property type="molecule type" value="Genomic_DNA"/>
</dbReference>